<keyword evidence="2" id="KW-0231">Viral genome packaging</keyword>
<dbReference type="Proteomes" id="UP001200247">
    <property type="component" value="Unassembled WGS sequence"/>
</dbReference>
<comment type="caution">
    <text evidence="3">The sequence shown here is derived from an EMBL/GenBank/DDBJ whole genome shotgun (WGS) entry which is preliminary data.</text>
</comment>
<organism evidence="3 4">
    <name type="scientific">Laribacter hongkongensis</name>
    <dbReference type="NCBI Taxonomy" id="168471"/>
    <lineage>
        <taxon>Bacteria</taxon>
        <taxon>Pseudomonadati</taxon>
        <taxon>Pseudomonadota</taxon>
        <taxon>Betaproteobacteria</taxon>
        <taxon>Neisseriales</taxon>
        <taxon>Aquaspirillaceae</taxon>
        <taxon>Laribacter</taxon>
    </lineage>
</organism>
<gene>
    <name evidence="3" type="ORF">LH440_03885</name>
</gene>
<name>A0ABD4SQL2_9NEIS</name>
<dbReference type="InterPro" id="IPR005335">
    <property type="entry name" value="Terminase_ssu"/>
</dbReference>
<sequence length="225" mass="25589">MKKLTPKQQRFVDEYLIDLNATQAAIRAGYSARTAAWIGTQLLTKTHIADKVNERITRRSQRTEITQDMVLERWWELANADANDLVEYRRNNCRHCWGMNHGYQWTEHEFEAARNQALEKGDEEPDCAGGFGYSSTRAPNPDCPECHGEGMGTMHVHDTRHLQGAARRLYAGLKQSKDGLQVLMADREKALENVARHLGMFNDKLEVNVTGPLAERLARARARNG</sequence>
<protein>
    <submittedName>
        <fullName evidence="3">Terminase small subunit</fullName>
    </submittedName>
</protein>
<dbReference type="Gene3D" id="1.10.10.1400">
    <property type="entry name" value="Terminase, small subunit, N-terminal DNA-binding domain, HTH motif"/>
    <property type="match status" value="1"/>
</dbReference>
<reference evidence="3 4" key="1">
    <citation type="submission" date="2021-10" db="EMBL/GenBank/DDBJ databases">
        <title>Whole-genome sequencing analysis of Laribacter hongkongensis: virulence gene profiles, carbohydrate-active enzyme prediction, and antimicrobial resistance characterization.</title>
        <authorList>
            <person name="Yuan P."/>
            <person name="Zhan Y."/>
            <person name="Chen D."/>
        </authorList>
    </citation>
    <scope>NUCLEOTIDE SEQUENCE [LARGE SCALE GENOMIC DNA]</scope>
    <source>
        <strain evidence="3 4">W67</strain>
    </source>
</reference>
<dbReference type="PANTHER" id="PTHR41328:SF2">
    <property type="entry name" value="TERMINASE SMALL SUBUNIT"/>
    <property type="match status" value="1"/>
</dbReference>
<dbReference type="InterPro" id="IPR052404">
    <property type="entry name" value="SPP1-like_terminase"/>
</dbReference>
<evidence type="ECO:0000313" key="4">
    <source>
        <dbReference type="Proteomes" id="UP001200247"/>
    </source>
</evidence>
<dbReference type="RefSeq" id="WP_239893584.1">
    <property type="nucleotide sequence ID" value="NZ_JAJAXM010000005.1"/>
</dbReference>
<evidence type="ECO:0000256" key="2">
    <source>
        <dbReference type="ARBA" id="ARBA00023219"/>
    </source>
</evidence>
<evidence type="ECO:0000256" key="1">
    <source>
        <dbReference type="ARBA" id="ARBA00022612"/>
    </source>
</evidence>
<accession>A0ABD4SQL2</accession>
<evidence type="ECO:0000313" key="3">
    <source>
        <dbReference type="EMBL" id="MCG9025050.1"/>
    </source>
</evidence>
<dbReference type="PANTHER" id="PTHR41328">
    <property type="entry name" value="TERMINASE SMALL SUBUNIT-RELATED"/>
    <property type="match status" value="1"/>
</dbReference>
<keyword evidence="1" id="KW-1188">Viral release from host cell</keyword>
<dbReference type="EMBL" id="JAJAXM010000005">
    <property type="protein sequence ID" value="MCG9025050.1"/>
    <property type="molecule type" value="Genomic_DNA"/>
</dbReference>
<proteinExistence type="predicted"/>
<dbReference type="InterPro" id="IPR038713">
    <property type="entry name" value="Terminase_Gp1_N_sf"/>
</dbReference>
<dbReference type="AlphaFoldDB" id="A0ABD4SQL2"/>
<dbReference type="Pfam" id="PF03592">
    <property type="entry name" value="Terminase_2"/>
    <property type="match status" value="1"/>
</dbReference>